<feature type="region of interest" description="Disordered" evidence="1">
    <location>
        <begin position="106"/>
        <end position="129"/>
    </location>
</feature>
<dbReference type="EMBL" id="JACXAJ010000001">
    <property type="protein sequence ID" value="MBD1396314.1"/>
    <property type="molecule type" value="Genomic_DNA"/>
</dbReference>
<evidence type="ECO:0000313" key="4">
    <source>
        <dbReference type="Proteomes" id="UP000625551"/>
    </source>
</evidence>
<dbReference type="InterPro" id="IPR025381">
    <property type="entry name" value="DUF4296"/>
</dbReference>
<feature type="domain" description="DUF4296" evidence="2">
    <location>
        <begin position="15"/>
        <end position="99"/>
    </location>
</feature>
<protein>
    <submittedName>
        <fullName evidence="3">DUF4296 domain-containing protein</fullName>
    </submittedName>
</protein>
<organism evidence="3 4">
    <name type="scientific">Pontibacter aquaedesilientis</name>
    <dbReference type="NCBI Taxonomy" id="2766980"/>
    <lineage>
        <taxon>Bacteria</taxon>
        <taxon>Pseudomonadati</taxon>
        <taxon>Bacteroidota</taxon>
        <taxon>Cytophagia</taxon>
        <taxon>Cytophagales</taxon>
        <taxon>Hymenobacteraceae</taxon>
        <taxon>Pontibacter</taxon>
    </lineage>
</organism>
<feature type="compositionally biased region" description="Polar residues" evidence="1">
    <location>
        <begin position="106"/>
        <end position="121"/>
    </location>
</feature>
<dbReference type="Pfam" id="PF14129">
    <property type="entry name" value="DUF4296"/>
    <property type="match status" value="1"/>
</dbReference>
<evidence type="ECO:0000313" key="3">
    <source>
        <dbReference type="EMBL" id="MBD1396314.1"/>
    </source>
</evidence>
<gene>
    <name evidence="3" type="ORF">H9Q13_03985</name>
</gene>
<evidence type="ECO:0000259" key="2">
    <source>
        <dbReference type="Pfam" id="PF14129"/>
    </source>
</evidence>
<reference evidence="3 4" key="1">
    <citation type="submission" date="2020-09" db="EMBL/GenBank/DDBJ databases">
        <title>Genome sequencing and assembly of Pontibacter sp.</title>
        <authorList>
            <person name="Chhetri G."/>
        </authorList>
    </citation>
    <scope>NUCLEOTIDE SEQUENCE [LARGE SCALE GENOMIC DNA]</scope>
    <source>
        <strain evidence="3 4">JH31</strain>
    </source>
</reference>
<evidence type="ECO:0000256" key="1">
    <source>
        <dbReference type="SAM" id="MobiDB-lite"/>
    </source>
</evidence>
<comment type="caution">
    <text evidence="3">The sequence shown here is derived from an EMBL/GenBank/DDBJ whole genome shotgun (WGS) entry which is preliminary data.</text>
</comment>
<proteinExistence type="predicted"/>
<name>A0ABR7XDF5_9BACT</name>
<dbReference type="Proteomes" id="UP000625551">
    <property type="component" value="Unassembled WGS sequence"/>
</dbReference>
<accession>A0ABR7XDF5</accession>
<keyword evidence="4" id="KW-1185">Reference proteome</keyword>
<sequence>MALLFGCQQQNPQKPDNLIPEDKMVQILADIHILEAQIETRIVYPDTALMVFNKEQLRLLEKHGVEEKDFRATYKFYLENIQQMDKLYDIILDTLSVREAKVRATDTLSTSPAPVTPNSSGEGELMMGH</sequence>